<evidence type="ECO:0000256" key="1">
    <source>
        <dbReference type="SAM" id="Phobius"/>
    </source>
</evidence>
<proteinExistence type="predicted"/>
<feature type="transmembrane region" description="Helical" evidence="1">
    <location>
        <begin position="147"/>
        <end position="172"/>
    </location>
</feature>
<name>A0A2J6PUQ4_9HELO</name>
<sequence length="219" mass="24414">MADHEKGHLLLIAKDGLYSDSELGDYDVDEIARVVTHGREPIGKYCQCIEQSQHIRRHSKNTGNHVKRVCASLSTTRSFTCIICFVSLLALALLLASMIILCKRPYPWRKDLISMVFGVTISAAIIILASCSYSIIHLHSIPCANNIVFMLATIVADVMLPIYLFQVGFGLLKDEKGRWSYQGRDWCANPHHGGCNRLVYVLSILNRTAGYIAIFIGCV</sequence>
<feature type="transmembrane region" description="Helical" evidence="1">
    <location>
        <begin position="77"/>
        <end position="100"/>
    </location>
</feature>
<accession>A0A2J6PUQ4</accession>
<keyword evidence="1" id="KW-0472">Membrane</keyword>
<keyword evidence="1" id="KW-1133">Transmembrane helix</keyword>
<feature type="transmembrane region" description="Helical" evidence="1">
    <location>
        <begin position="112"/>
        <end position="135"/>
    </location>
</feature>
<keyword evidence="1" id="KW-0812">Transmembrane</keyword>
<reference evidence="2 3" key="1">
    <citation type="submission" date="2016-05" db="EMBL/GenBank/DDBJ databases">
        <title>A degradative enzymes factory behind the ericoid mycorrhizal symbiosis.</title>
        <authorList>
            <consortium name="DOE Joint Genome Institute"/>
            <person name="Martino E."/>
            <person name="Morin E."/>
            <person name="Grelet G."/>
            <person name="Kuo A."/>
            <person name="Kohler A."/>
            <person name="Daghino S."/>
            <person name="Barry K."/>
            <person name="Choi C."/>
            <person name="Cichocki N."/>
            <person name="Clum A."/>
            <person name="Copeland A."/>
            <person name="Hainaut M."/>
            <person name="Haridas S."/>
            <person name="Labutti K."/>
            <person name="Lindquist E."/>
            <person name="Lipzen A."/>
            <person name="Khouja H.-R."/>
            <person name="Murat C."/>
            <person name="Ohm R."/>
            <person name="Olson A."/>
            <person name="Spatafora J."/>
            <person name="Veneault-Fourrey C."/>
            <person name="Henrissat B."/>
            <person name="Grigoriev I."/>
            <person name="Martin F."/>
            <person name="Perotto S."/>
        </authorList>
    </citation>
    <scope>NUCLEOTIDE SEQUENCE [LARGE SCALE GENOMIC DNA]</scope>
    <source>
        <strain evidence="2 3">UAMH 7357</strain>
    </source>
</reference>
<organism evidence="2 3">
    <name type="scientific">Hyaloscypha hepaticicola</name>
    <dbReference type="NCBI Taxonomy" id="2082293"/>
    <lineage>
        <taxon>Eukaryota</taxon>
        <taxon>Fungi</taxon>
        <taxon>Dikarya</taxon>
        <taxon>Ascomycota</taxon>
        <taxon>Pezizomycotina</taxon>
        <taxon>Leotiomycetes</taxon>
        <taxon>Helotiales</taxon>
        <taxon>Hyaloscyphaceae</taxon>
        <taxon>Hyaloscypha</taxon>
    </lineage>
</organism>
<evidence type="ECO:0000313" key="3">
    <source>
        <dbReference type="Proteomes" id="UP000235672"/>
    </source>
</evidence>
<dbReference type="Proteomes" id="UP000235672">
    <property type="component" value="Unassembled WGS sequence"/>
</dbReference>
<gene>
    <name evidence="2" type="ORF">NA56DRAFT_707505</name>
</gene>
<evidence type="ECO:0000313" key="2">
    <source>
        <dbReference type="EMBL" id="PMD17762.1"/>
    </source>
</evidence>
<protein>
    <submittedName>
        <fullName evidence="2">Uncharacterized protein</fullName>
    </submittedName>
</protein>
<keyword evidence="3" id="KW-1185">Reference proteome</keyword>
<dbReference type="EMBL" id="KZ613498">
    <property type="protein sequence ID" value="PMD17762.1"/>
    <property type="molecule type" value="Genomic_DNA"/>
</dbReference>
<dbReference type="OrthoDB" id="10405566at2759"/>
<dbReference type="AlphaFoldDB" id="A0A2J6PUQ4"/>